<reference evidence="1" key="1">
    <citation type="submission" date="2014-11" db="EMBL/GenBank/DDBJ databases">
        <authorList>
            <person name="Amaro Gonzalez C."/>
        </authorList>
    </citation>
    <scope>NUCLEOTIDE SEQUENCE</scope>
</reference>
<proteinExistence type="predicted"/>
<protein>
    <submittedName>
        <fullName evidence="1">Uncharacterized protein</fullName>
    </submittedName>
</protein>
<reference evidence="1" key="2">
    <citation type="journal article" date="2015" name="Fish Shellfish Immunol.">
        <title>Early steps in the European eel (Anguilla anguilla)-Vibrio vulnificus interaction in the gills: Role of the RtxA13 toxin.</title>
        <authorList>
            <person name="Callol A."/>
            <person name="Pajuelo D."/>
            <person name="Ebbesson L."/>
            <person name="Teles M."/>
            <person name="MacKenzie S."/>
            <person name="Amaro C."/>
        </authorList>
    </citation>
    <scope>NUCLEOTIDE SEQUENCE</scope>
</reference>
<evidence type="ECO:0000313" key="1">
    <source>
        <dbReference type="EMBL" id="JAH89377.1"/>
    </source>
</evidence>
<organism evidence="1">
    <name type="scientific">Anguilla anguilla</name>
    <name type="common">European freshwater eel</name>
    <name type="synonym">Muraena anguilla</name>
    <dbReference type="NCBI Taxonomy" id="7936"/>
    <lineage>
        <taxon>Eukaryota</taxon>
        <taxon>Metazoa</taxon>
        <taxon>Chordata</taxon>
        <taxon>Craniata</taxon>
        <taxon>Vertebrata</taxon>
        <taxon>Euteleostomi</taxon>
        <taxon>Actinopterygii</taxon>
        <taxon>Neopterygii</taxon>
        <taxon>Teleostei</taxon>
        <taxon>Anguilliformes</taxon>
        <taxon>Anguillidae</taxon>
        <taxon>Anguilla</taxon>
    </lineage>
</organism>
<dbReference type="AlphaFoldDB" id="A0A0E9WGA2"/>
<name>A0A0E9WGA2_ANGAN</name>
<dbReference type="EMBL" id="GBXM01019200">
    <property type="protein sequence ID" value="JAH89377.1"/>
    <property type="molecule type" value="Transcribed_RNA"/>
</dbReference>
<accession>A0A0E9WGA2</accession>
<sequence length="61" mass="6557">MASVYSLLESQPSHSIAVGRFCTWVGVSTLPSSSISREPYFTTRGCAGFSSTSLRANSPFH</sequence>